<organism evidence="1">
    <name type="scientific">marine sediment metagenome</name>
    <dbReference type="NCBI Taxonomy" id="412755"/>
    <lineage>
        <taxon>unclassified sequences</taxon>
        <taxon>metagenomes</taxon>
        <taxon>ecological metagenomes</taxon>
    </lineage>
</organism>
<accession>X1KH44</accession>
<proteinExistence type="predicted"/>
<dbReference type="EMBL" id="BARV01003364">
    <property type="protein sequence ID" value="GAI05983.1"/>
    <property type="molecule type" value="Genomic_DNA"/>
</dbReference>
<gene>
    <name evidence="1" type="ORF">S06H3_08088</name>
</gene>
<dbReference type="AlphaFoldDB" id="X1KH44"/>
<sequence>SGKTLVWYKIISWSSDRRPVYADSFGNKLPYDYNRSEASHIGTVNGRYSLMIGIRQGR</sequence>
<protein>
    <submittedName>
        <fullName evidence="1">Uncharacterized protein</fullName>
    </submittedName>
</protein>
<feature type="non-terminal residue" evidence="1">
    <location>
        <position position="1"/>
    </location>
</feature>
<name>X1KH44_9ZZZZ</name>
<comment type="caution">
    <text evidence="1">The sequence shown here is derived from an EMBL/GenBank/DDBJ whole genome shotgun (WGS) entry which is preliminary data.</text>
</comment>
<evidence type="ECO:0000313" key="1">
    <source>
        <dbReference type="EMBL" id="GAI05983.1"/>
    </source>
</evidence>
<reference evidence="1" key="1">
    <citation type="journal article" date="2014" name="Front. Microbiol.">
        <title>High frequency of phylogenetically diverse reductive dehalogenase-homologous genes in deep subseafloor sedimentary metagenomes.</title>
        <authorList>
            <person name="Kawai M."/>
            <person name="Futagami T."/>
            <person name="Toyoda A."/>
            <person name="Takaki Y."/>
            <person name="Nishi S."/>
            <person name="Hori S."/>
            <person name="Arai W."/>
            <person name="Tsubouchi T."/>
            <person name="Morono Y."/>
            <person name="Uchiyama I."/>
            <person name="Ito T."/>
            <person name="Fujiyama A."/>
            <person name="Inagaki F."/>
            <person name="Takami H."/>
        </authorList>
    </citation>
    <scope>NUCLEOTIDE SEQUENCE</scope>
    <source>
        <strain evidence="1">Expedition CK06-06</strain>
    </source>
</reference>